<proteinExistence type="predicted"/>
<gene>
    <name evidence="2" type="ORF">CEPID_01235</name>
</gene>
<feature type="compositionally biased region" description="Polar residues" evidence="1">
    <location>
        <begin position="364"/>
        <end position="377"/>
    </location>
</feature>
<dbReference type="GO" id="GO:0003676">
    <property type="term" value="F:nucleic acid binding"/>
    <property type="evidence" value="ECO:0007669"/>
    <property type="project" value="InterPro"/>
</dbReference>
<dbReference type="AlphaFoldDB" id="A0A0G3GLZ5"/>
<name>A0A0G3GLZ5_9CORY</name>
<dbReference type="InterPro" id="IPR036397">
    <property type="entry name" value="RNaseH_sf"/>
</dbReference>
<accession>A0A0G3GLZ5</accession>
<feature type="region of interest" description="Disordered" evidence="1">
    <location>
        <begin position="364"/>
        <end position="409"/>
    </location>
</feature>
<evidence type="ECO:0000313" key="2">
    <source>
        <dbReference type="EMBL" id="AKK02134.1"/>
    </source>
</evidence>
<feature type="compositionally biased region" description="Basic residues" evidence="1">
    <location>
        <begin position="381"/>
        <end position="391"/>
    </location>
</feature>
<dbReference type="InterPro" id="IPR012337">
    <property type="entry name" value="RNaseH-like_sf"/>
</dbReference>
<evidence type="ECO:0000256" key="1">
    <source>
        <dbReference type="SAM" id="MobiDB-lite"/>
    </source>
</evidence>
<evidence type="ECO:0000313" key="3">
    <source>
        <dbReference type="Proteomes" id="UP000035368"/>
    </source>
</evidence>
<feature type="compositionally biased region" description="Basic and acidic residues" evidence="1">
    <location>
        <begin position="25"/>
        <end position="35"/>
    </location>
</feature>
<sequence length="409" mass="44633">MTIEHTTQPPADPAQSESAGSASNQDRHQDRSQREAELVAAPFAVVHVDSSGIHPSTARMVALTIVLLSPTGDVVETFYQVFDSESDIGPQHLHGLTPADIADQPSFGKTLRQVNGLLDGRTLIMHNMPRTWGFVYAESKLALRNAQKRARNRTRNRRGRRRVGRVARPALLVDTLASARRAGLPLTDSRVRAVATELGVSELSAVASVERAQRPAQEVSVETAQLIGKIFFRLREHAAEYQPNNLKADRFGLQRSITRVEAMDTPSAFENPGVYEPGTRLVQGMEFVVSPDIEMDPDSVIAAGVAKGLSYGEKVTRQSSVVVCNMTSILRGKAMHADRKHIPLIDDATFLELLADVAPGVSVTKQAAPTRTASPVTVQKPKPRGRRRSSRSNKPNRAGQTNRAPQQEA</sequence>
<feature type="compositionally biased region" description="Polar residues" evidence="1">
    <location>
        <begin position="398"/>
        <end position="409"/>
    </location>
</feature>
<dbReference type="SUPFAM" id="SSF53098">
    <property type="entry name" value="Ribonuclease H-like"/>
    <property type="match status" value="1"/>
</dbReference>
<reference evidence="2 3" key="1">
    <citation type="submission" date="2015-05" db="EMBL/GenBank/DDBJ databases">
        <title>Complete genome sequence of Corynebacterium epidermidicanis DSM 45586, isolated from the skin of a dog suffering from pruritus.</title>
        <authorList>
            <person name="Ruckert C."/>
            <person name="Albersmeier A."/>
            <person name="Winkler A."/>
            <person name="Tauch A."/>
        </authorList>
    </citation>
    <scope>NUCLEOTIDE SEQUENCE [LARGE SCALE GENOMIC DNA]</scope>
    <source>
        <strain evidence="2 3">DSM 45586</strain>
    </source>
</reference>
<dbReference type="STRING" id="1050174.CEPID_01235"/>
<dbReference type="PATRIC" id="fig|1050174.4.peg.249"/>
<dbReference type="RefSeq" id="WP_236684269.1">
    <property type="nucleotide sequence ID" value="NZ_CP011541.1"/>
</dbReference>
<feature type="region of interest" description="Disordered" evidence="1">
    <location>
        <begin position="1"/>
        <end position="35"/>
    </location>
</feature>
<feature type="compositionally biased region" description="Polar residues" evidence="1">
    <location>
        <begin position="1"/>
        <end position="24"/>
    </location>
</feature>
<keyword evidence="3" id="KW-1185">Reference proteome</keyword>
<dbReference type="Proteomes" id="UP000035368">
    <property type="component" value="Chromosome"/>
</dbReference>
<protein>
    <submittedName>
        <fullName evidence="2">Uncharacterized protein</fullName>
    </submittedName>
</protein>
<dbReference type="Gene3D" id="3.30.420.10">
    <property type="entry name" value="Ribonuclease H-like superfamily/Ribonuclease H"/>
    <property type="match status" value="1"/>
</dbReference>
<dbReference type="KEGG" id="cei:CEPID_01235"/>
<organism evidence="2 3">
    <name type="scientific">Corynebacterium epidermidicanis</name>
    <dbReference type="NCBI Taxonomy" id="1050174"/>
    <lineage>
        <taxon>Bacteria</taxon>
        <taxon>Bacillati</taxon>
        <taxon>Actinomycetota</taxon>
        <taxon>Actinomycetes</taxon>
        <taxon>Mycobacteriales</taxon>
        <taxon>Corynebacteriaceae</taxon>
        <taxon>Corynebacterium</taxon>
    </lineage>
</organism>
<dbReference type="EMBL" id="CP011541">
    <property type="protein sequence ID" value="AKK02134.1"/>
    <property type="molecule type" value="Genomic_DNA"/>
</dbReference>